<feature type="region of interest" description="Disordered" evidence="2">
    <location>
        <begin position="1"/>
        <end position="54"/>
    </location>
</feature>
<dbReference type="GO" id="GO:0042407">
    <property type="term" value="P:cristae formation"/>
    <property type="evidence" value="ECO:0007669"/>
    <property type="project" value="TreeGrafter"/>
</dbReference>
<dbReference type="PANTHER" id="PTHR44157">
    <property type="entry name" value="DNAJ HOMOLOG SUBFAMILY C MEMBER 11"/>
    <property type="match status" value="1"/>
</dbReference>
<proteinExistence type="predicted"/>
<dbReference type="AlphaFoldDB" id="A0A318ZPC9"/>
<dbReference type="PRINTS" id="PR00625">
    <property type="entry name" value="JDOMAIN"/>
</dbReference>
<dbReference type="Gene3D" id="1.10.287.110">
    <property type="entry name" value="DnaJ domain"/>
    <property type="match status" value="1"/>
</dbReference>
<dbReference type="Pfam" id="PF11875">
    <property type="entry name" value="DnaJ-like_C11_C"/>
    <property type="match status" value="1"/>
</dbReference>
<dbReference type="GeneID" id="37073862"/>
<dbReference type="STRING" id="1450539.A0A318ZPC9"/>
<feature type="domain" description="J" evidence="3">
    <location>
        <begin position="75"/>
        <end position="144"/>
    </location>
</feature>
<dbReference type="Proteomes" id="UP000248349">
    <property type="component" value="Unassembled WGS sequence"/>
</dbReference>
<reference evidence="4 5" key="1">
    <citation type="submission" date="2016-12" db="EMBL/GenBank/DDBJ databases">
        <title>The genomes of Aspergillus section Nigri reveals drivers in fungal speciation.</title>
        <authorList>
            <consortium name="DOE Joint Genome Institute"/>
            <person name="Vesth T.C."/>
            <person name="Nybo J."/>
            <person name="Theobald S."/>
            <person name="Brandl J."/>
            <person name="Frisvad J.C."/>
            <person name="Nielsen K.F."/>
            <person name="Lyhne E.K."/>
            <person name="Kogle M.E."/>
            <person name="Kuo A."/>
            <person name="Riley R."/>
            <person name="Clum A."/>
            <person name="Nolan M."/>
            <person name="Lipzen A."/>
            <person name="Salamov A."/>
            <person name="Henrissat B."/>
            <person name="Wiebenga A."/>
            <person name="De Vries R.P."/>
            <person name="Grigoriev I.V."/>
            <person name="Mortensen U.H."/>
            <person name="Andersen M.R."/>
            <person name="Baker S.E."/>
        </authorList>
    </citation>
    <scope>NUCLEOTIDE SEQUENCE [LARGE SCALE GENOMIC DNA]</scope>
    <source>
        <strain evidence="4 5">JOP 1030-1</strain>
    </source>
</reference>
<dbReference type="OrthoDB" id="666364at2759"/>
<dbReference type="Pfam" id="PF00226">
    <property type="entry name" value="DnaJ"/>
    <property type="match status" value="1"/>
</dbReference>
<keyword evidence="1" id="KW-0143">Chaperone</keyword>
<dbReference type="SUPFAM" id="SSF46565">
    <property type="entry name" value="Chaperone J-domain"/>
    <property type="match status" value="1"/>
</dbReference>
<evidence type="ECO:0000256" key="2">
    <source>
        <dbReference type="SAM" id="MobiDB-lite"/>
    </source>
</evidence>
<dbReference type="PROSITE" id="PS50076">
    <property type="entry name" value="DNAJ_2"/>
    <property type="match status" value="1"/>
</dbReference>
<evidence type="ECO:0000256" key="1">
    <source>
        <dbReference type="ARBA" id="ARBA00023186"/>
    </source>
</evidence>
<gene>
    <name evidence="4" type="ORF">BP01DRAFT_318399</name>
</gene>
<dbReference type="InterPro" id="IPR036869">
    <property type="entry name" value="J_dom_sf"/>
</dbReference>
<dbReference type="InterPro" id="IPR052243">
    <property type="entry name" value="Mito_inner_membrane_organizer"/>
</dbReference>
<dbReference type="PANTHER" id="PTHR44157:SF1">
    <property type="entry name" value="DNAJ HOMOLOG SUBFAMILY C MEMBER 11"/>
    <property type="match status" value="1"/>
</dbReference>
<dbReference type="RefSeq" id="XP_025431752.1">
    <property type="nucleotide sequence ID" value="XM_025572634.1"/>
</dbReference>
<evidence type="ECO:0000313" key="5">
    <source>
        <dbReference type="Proteomes" id="UP000248349"/>
    </source>
</evidence>
<name>A0A318ZPC9_9EURO</name>
<dbReference type="EMBL" id="KZ821230">
    <property type="protein sequence ID" value="PYH45770.1"/>
    <property type="molecule type" value="Genomic_DNA"/>
</dbReference>
<dbReference type="SMART" id="SM00271">
    <property type="entry name" value="DnaJ"/>
    <property type="match status" value="1"/>
</dbReference>
<accession>A0A318ZPC9</accession>
<sequence>MFPPTDRSDQDSDSIRSSHQPSDGNNSSPDRPHGYHDDEDEDSSYHHDDNEDEDYDLLDSTSLLTAYNTYPQEPDYYTLLNLARQPPPTDAQIRSAYRTLSLSFHPDKQPAHLAEPAKQHLERIREAYETLIDDRKRVVYDLLGRDGVRAEFGLGSAASAGVGGAGAAGQRGGSAEWRVGVKAKSPEEFRRWFVERMKLKERRAVNSLVEGRGSITLGVDASNTFAVDQEEGLLFINVPEPRLSKFGVAFSFKAPLPTWRNVMGVDEDEEDGNEVDDDDDDEAQTNAAHRHDVASLGDGPQMVINAGLSGKIRHMTQKLEVQWEGQEGSQVEEAPVPLVISTKELSLGVGVSHAFGDLSASKGILGKPALSFLQYSGLSANASVLPFPALGVRWAKGFALVPGTRPFRLELSTDFQRPIWHAPPVLGAYLAKEIGDQKQVFVNWTSGTLLWPLGFRKFLSPEYDIRDDFKYILTIPGELSQFQFGIVSQPASKYLASIDDDDDDDDEEEDVEFDTVRSKHRKNRSAAESWQLGVAVSPQAGALSFNYSRNIFSGKPSTDTSLSQWSSEGYHRLPQENEPRAVRFGVQSTVSFDMSLGWHLEGTRRVGDLTRMGLGIGVQSGNGLVMTVLWSRLGQNIRLPITLCPFEAATADAAAVAVLLPWAAYCALEFGFIRPRERRNHRRVIARRQRQLKKLVPKKREESQQAIQLMKDQVQRRRDREASQDGLVITRAEYGHYPKKKRSDGSERESEVADVTIPVMALVDNGQLVISKDTAKFHILGFYDPAPLLPKTLKIWYTYHGKEHYVEATDKEGVACPMRSHML</sequence>
<feature type="compositionally biased region" description="Polar residues" evidence="2">
    <location>
        <begin position="19"/>
        <end position="29"/>
    </location>
</feature>
<feature type="region of interest" description="Disordered" evidence="2">
    <location>
        <begin position="268"/>
        <end position="287"/>
    </location>
</feature>
<feature type="compositionally biased region" description="Basic and acidic residues" evidence="2">
    <location>
        <begin position="1"/>
        <end position="16"/>
    </location>
</feature>
<protein>
    <submittedName>
        <fullName evidence="4">Molecular chaperone</fullName>
    </submittedName>
</protein>
<dbReference type="InterPro" id="IPR001623">
    <property type="entry name" value="DnaJ_domain"/>
</dbReference>
<keyword evidence="5" id="KW-1185">Reference proteome</keyword>
<dbReference type="InterPro" id="IPR024586">
    <property type="entry name" value="DnaJ-like_C11_C"/>
</dbReference>
<evidence type="ECO:0000313" key="4">
    <source>
        <dbReference type="EMBL" id="PYH45770.1"/>
    </source>
</evidence>
<feature type="compositionally biased region" description="Acidic residues" evidence="2">
    <location>
        <begin position="268"/>
        <end position="283"/>
    </location>
</feature>
<dbReference type="GO" id="GO:0005739">
    <property type="term" value="C:mitochondrion"/>
    <property type="evidence" value="ECO:0007669"/>
    <property type="project" value="GOC"/>
</dbReference>
<evidence type="ECO:0000259" key="3">
    <source>
        <dbReference type="PROSITE" id="PS50076"/>
    </source>
</evidence>
<dbReference type="CDD" id="cd06257">
    <property type="entry name" value="DnaJ"/>
    <property type="match status" value="1"/>
</dbReference>
<organism evidence="4 5">
    <name type="scientific">Aspergillus saccharolyticus JOP 1030-1</name>
    <dbReference type="NCBI Taxonomy" id="1450539"/>
    <lineage>
        <taxon>Eukaryota</taxon>
        <taxon>Fungi</taxon>
        <taxon>Dikarya</taxon>
        <taxon>Ascomycota</taxon>
        <taxon>Pezizomycotina</taxon>
        <taxon>Eurotiomycetes</taxon>
        <taxon>Eurotiomycetidae</taxon>
        <taxon>Eurotiales</taxon>
        <taxon>Aspergillaceae</taxon>
        <taxon>Aspergillus</taxon>
        <taxon>Aspergillus subgen. Circumdati</taxon>
    </lineage>
</organism>